<evidence type="ECO:0000313" key="2">
    <source>
        <dbReference type="Proteomes" id="UP001231649"/>
    </source>
</evidence>
<protein>
    <submittedName>
        <fullName evidence="1">Uncharacterized protein</fullName>
    </submittedName>
</protein>
<evidence type="ECO:0000313" key="1">
    <source>
        <dbReference type="EMBL" id="KAJ8704252.1"/>
    </source>
</evidence>
<reference evidence="1" key="1">
    <citation type="submission" date="2023-03" db="EMBL/GenBank/DDBJ databases">
        <title>Chromosome-level genomes of two armyworms, Mythimna separata and Mythimna loreyi, provide insights into the biosynthesis and reception of sex pheromones.</title>
        <authorList>
            <person name="Zhao H."/>
        </authorList>
    </citation>
    <scope>NUCLEOTIDE SEQUENCE</scope>
    <source>
        <strain evidence="1">BeijingLab</strain>
    </source>
</reference>
<keyword evidence="2" id="KW-1185">Reference proteome</keyword>
<sequence length="207" mass="22394">MSTSHGVRVGEKGERLWQELVEVLNSMAGGVIKPLIKWKKVWTDWKTKTKKKSLAIRREASGTGGGPSSRQILTALEERVLGIMDCTIRAKLATTINQRYSLSIPNFCHRPNYGIYTFISYSSNNSIYCPSLNSAFHSIKRYVCTDATISAGPNASAQLCRRTSSDTISVATPNAAAQHCIRTDADSVVAHCVHVAGCFAAAVAAAS</sequence>
<accession>A0ACC2PZZ4</accession>
<dbReference type="Proteomes" id="UP001231649">
    <property type="component" value="Chromosome 32"/>
</dbReference>
<name>A0ACC2PZZ4_9NEOP</name>
<organism evidence="1 2">
    <name type="scientific">Mythimna loreyi</name>
    <dbReference type="NCBI Taxonomy" id="667449"/>
    <lineage>
        <taxon>Eukaryota</taxon>
        <taxon>Metazoa</taxon>
        <taxon>Ecdysozoa</taxon>
        <taxon>Arthropoda</taxon>
        <taxon>Hexapoda</taxon>
        <taxon>Insecta</taxon>
        <taxon>Pterygota</taxon>
        <taxon>Neoptera</taxon>
        <taxon>Endopterygota</taxon>
        <taxon>Lepidoptera</taxon>
        <taxon>Glossata</taxon>
        <taxon>Ditrysia</taxon>
        <taxon>Noctuoidea</taxon>
        <taxon>Noctuidae</taxon>
        <taxon>Noctuinae</taxon>
        <taxon>Hadenini</taxon>
        <taxon>Mythimna</taxon>
    </lineage>
</organism>
<gene>
    <name evidence="1" type="ORF">PYW08_012976</name>
</gene>
<comment type="caution">
    <text evidence="1">The sequence shown here is derived from an EMBL/GenBank/DDBJ whole genome shotgun (WGS) entry which is preliminary data.</text>
</comment>
<proteinExistence type="predicted"/>
<dbReference type="EMBL" id="CM056808">
    <property type="protein sequence ID" value="KAJ8704252.1"/>
    <property type="molecule type" value="Genomic_DNA"/>
</dbReference>